<dbReference type="PROSITE" id="PS00156">
    <property type="entry name" value="OMPDECASE"/>
    <property type="match status" value="1"/>
</dbReference>
<comment type="caution">
    <text evidence="12">The sequence shown here is derived from an EMBL/GenBank/DDBJ whole genome shotgun (WGS) entry which is preliminary data.</text>
</comment>
<evidence type="ECO:0000256" key="10">
    <source>
        <dbReference type="RuleBase" id="RU000512"/>
    </source>
</evidence>
<dbReference type="UniPathway" id="UPA00070">
    <property type="reaction ID" value="UER00120"/>
</dbReference>
<comment type="catalytic activity">
    <reaction evidence="6 7 10">
        <text>orotidine 5'-phosphate + H(+) = UMP + CO2</text>
        <dbReference type="Rhea" id="RHEA:11596"/>
        <dbReference type="ChEBI" id="CHEBI:15378"/>
        <dbReference type="ChEBI" id="CHEBI:16526"/>
        <dbReference type="ChEBI" id="CHEBI:57538"/>
        <dbReference type="ChEBI" id="CHEBI:57865"/>
        <dbReference type="EC" id="4.1.1.23"/>
    </reaction>
</comment>
<feature type="binding site" evidence="7 9">
    <location>
        <position position="132"/>
    </location>
    <ligand>
        <name>substrate</name>
    </ligand>
</feature>
<dbReference type="PANTHER" id="PTHR32119:SF2">
    <property type="entry name" value="OROTIDINE 5'-PHOSPHATE DECARBOXYLASE"/>
    <property type="match status" value="1"/>
</dbReference>
<evidence type="ECO:0000256" key="8">
    <source>
        <dbReference type="PIRSR" id="PIRSR614732-1"/>
    </source>
</evidence>
<dbReference type="NCBIfam" id="NF001273">
    <property type="entry name" value="PRK00230.1"/>
    <property type="match status" value="1"/>
</dbReference>
<evidence type="ECO:0000259" key="11">
    <source>
        <dbReference type="SMART" id="SM00934"/>
    </source>
</evidence>
<proteinExistence type="inferred from homology"/>
<organism evidence="12 13">
    <name type="scientific">Ferroacidibacillus organovorans</name>
    <dbReference type="NCBI Taxonomy" id="1765683"/>
    <lineage>
        <taxon>Bacteria</taxon>
        <taxon>Bacillati</taxon>
        <taxon>Bacillota</taxon>
        <taxon>Bacilli</taxon>
        <taxon>Bacillales</taxon>
        <taxon>Alicyclobacillaceae</taxon>
        <taxon>Ferroacidibacillus</taxon>
    </lineage>
</organism>
<keyword evidence="13" id="KW-1185">Reference proteome</keyword>
<dbReference type="AlphaFoldDB" id="A0A117SXK6"/>
<evidence type="ECO:0000256" key="2">
    <source>
        <dbReference type="ARBA" id="ARBA00004861"/>
    </source>
</evidence>
<dbReference type="Pfam" id="PF00215">
    <property type="entry name" value="OMPdecase"/>
    <property type="match status" value="1"/>
</dbReference>
<dbReference type="GO" id="GO:0006207">
    <property type="term" value="P:'de novo' pyrimidine nucleobase biosynthetic process"/>
    <property type="evidence" value="ECO:0007669"/>
    <property type="project" value="InterPro"/>
</dbReference>
<dbReference type="GO" id="GO:0044205">
    <property type="term" value="P:'de novo' UMP biosynthetic process"/>
    <property type="evidence" value="ECO:0007669"/>
    <property type="project" value="UniProtKB-UniRule"/>
</dbReference>
<dbReference type="InterPro" id="IPR047596">
    <property type="entry name" value="OMPdecase_bac"/>
</dbReference>
<dbReference type="InterPro" id="IPR014732">
    <property type="entry name" value="OMPdecase"/>
</dbReference>
<dbReference type="EMBL" id="LPVJ01000048">
    <property type="protein sequence ID" value="KUO95583.1"/>
    <property type="molecule type" value="Genomic_DNA"/>
</dbReference>
<evidence type="ECO:0000256" key="1">
    <source>
        <dbReference type="ARBA" id="ARBA00002356"/>
    </source>
</evidence>
<feature type="binding site" evidence="7 9">
    <location>
        <position position="193"/>
    </location>
    <ligand>
        <name>substrate</name>
    </ligand>
</feature>
<comment type="similarity">
    <text evidence="7">Belongs to the OMP decarboxylase family. Type 1 subfamily.</text>
</comment>
<dbReference type="NCBIfam" id="TIGR01740">
    <property type="entry name" value="pyrF"/>
    <property type="match status" value="1"/>
</dbReference>
<evidence type="ECO:0000256" key="4">
    <source>
        <dbReference type="ARBA" id="ARBA00022975"/>
    </source>
</evidence>
<dbReference type="InterPro" id="IPR013785">
    <property type="entry name" value="Aldolase_TIM"/>
</dbReference>
<evidence type="ECO:0000256" key="6">
    <source>
        <dbReference type="ARBA" id="ARBA00049157"/>
    </source>
</evidence>
<dbReference type="SMART" id="SM00934">
    <property type="entry name" value="OMPdecase"/>
    <property type="match status" value="1"/>
</dbReference>
<dbReference type="PANTHER" id="PTHR32119">
    <property type="entry name" value="OROTIDINE 5'-PHOSPHATE DECARBOXYLASE"/>
    <property type="match status" value="1"/>
</dbReference>
<evidence type="ECO:0000256" key="3">
    <source>
        <dbReference type="ARBA" id="ARBA00022793"/>
    </source>
</evidence>
<feature type="active site" description="For OMPdecase activity" evidence="8">
    <location>
        <position position="67"/>
    </location>
</feature>
<evidence type="ECO:0000256" key="7">
    <source>
        <dbReference type="HAMAP-Rule" id="MF_01200"/>
    </source>
</evidence>
<evidence type="ECO:0000313" key="13">
    <source>
        <dbReference type="Proteomes" id="UP000053557"/>
    </source>
</evidence>
<protein>
    <recommendedName>
        <fullName evidence="7">Orotidine 5'-phosphate decarboxylase</fullName>
        <ecNumber evidence="7">4.1.1.23</ecNumber>
    </recommendedName>
    <alternativeName>
        <fullName evidence="7">OMP decarboxylase</fullName>
        <shortName evidence="7">OMPDCase</shortName>
        <shortName evidence="7">OMPdecase</shortName>
    </alternativeName>
</protein>
<feature type="active site" description="Proton donor" evidence="7">
    <location>
        <position position="69"/>
    </location>
</feature>
<dbReference type="Proteomes" id="UP000053557">
    <property type="component" value="Unassembled WGS sequence"/>
</dbReference>
<dbReference type="HAMAP" id="MF_01200_B">
    <property type="entry name" value="OMPdecase_type1_B"/>
    <property type="match status" value="1"/>
</dbReference>
<keyword evidence="5 7" id="KW-0456">Lyase</keyword>
<keyword evidence="4 7" id="KW-0665">Pyrimidine biosynthesis</keyword>
<feature type="active site" description="For OMPdecase activity" evidence="8">
    <location>
        <position position="69"/>
    </location>
</feature>
<feature type="binding site" evidence="7 9">
    <location>
        <position position="223"/>
    </location>
    <ligand>
        <name>substrate</name>
    </ligand>
</feature>
<feature type="active site" description="For OMPdecase activity" evidence="8">
    <location>
        <position position="72"/>
    </location>
</feature>
<reference evidence="12 13" key="1">
    <citation type="submission" date="2015-12" db="EMBL/GenBank/DDBJ databases">
        <title>Draft genome sequence of Acidibacillus ferrooxidans ITV001, isolated from a chalcopyrite acid mine drainage site in Brazil.</title>
        <authorList>
            <person name="Dall'Agnol H."/>
            <person name="Nancucheo I."/>
            <person name="Johnson B."/>
            <person name="Oliveira R."/>
            <person name="Leite L."/>
            <person name="Pylro V."/>
            <person name="Nunes G.L."/>
            <person name="Tzotzos G."/>
            <person name="Fernandes G.R."/>
            <person name="Dutra J."/>
            <person name="Orellana S.C."/>
            <person name="Oliveira G."/>
        </authorList>
    </citation>
    <scope>NUCLEOTIDE SEQUENCE [LARGE SCALE GENOMIC DNA]</scope>
    <source>
        <strain evidence="13">ITV01</strain>
    </source>
</reference>
<comment type="subunit">
    <text evidence="7">Homodimer.</text>
</comment>
<keyword evidence="3 7" id="KW-0210">Decarboxylase</keyword>
<feature type="binding site" evidence="7">
    <location>
        <begin position="67"/>
        <end position="76"/>
    </location>
    <ligand>
        <name>substrate</name>
    </ligand>
</feature>
<evidence type="ECO:0000256" key="5">
    <source>
        <dbReference type="ARBA" id="ARBA00023239"/>
    </source>
</evidence>
<feature type="binding site" evidence="7 9">
    <location>
        <position position="222"/>
    </location>
    <ligand>
        <name>substrate</name>
    </ligand>
</feature>
<comment type="pathway">
    <text evidence="2 7 10">Pyrimidine metabolism; UMP biosynthesis via de novo pathway; UMP from orotate: step 2/2.</text>
</comment>
<evidence type="ECO:0000256" key="9">
    <source>
        <dbReference type="PIRSR" id="PIRSR614732-2"/>
    </source>
</evidence>
<dbReference type="CDD" id="cd04725">
    <property type="entry name" value="OMP_decarboxylase_like"/>
    <property type="match status" value="1"/>
</dbReference>
<dbReference type="SUPFAM" id="SSF51366">
    <property type="entry name" value="Ribulose-phoshate binding barrel"/>
    <property type="match status" value="1"/>
</dbReference>
<dbReference type="EC" id="4.1.1.23" evidence="7"/>
<dbReference type="InterPro" id="IPR011060">
    <property type="entry name" value="RibuloseP-bd_barrel"/>
</dbReference>
<gene>
    <name evidence="7" type="primary">pyrF</name>
    <name evidence="12" type="ORF">ATW55_06810</name>
</gene>
<dbReference type="GO" id="GO:0004590">
    <property type="term" value="F:orotidine-5'-phosphate decarboxylase activity"/>
    <property type="evidence" value="ECO:0007669"/>
    <property type="project" value="UniProtKB-UniRule"/>
</dbReference>
<accession>A0A117SXK6</accession>
<feature type="binding site" evidence="7 9">
    <location>
        <position position="202"/>
    </location>
    <ligand>
        <name>substrate</name>
    </ligand>
</feature>
<feature type="binding site" evidence="7 9">
    <location>
        <position position="40"/>
    </location>
    <ligand>
        <name>substrate</name>
    </ligand>
</feature>
<comment type="function">
    <text evidence="1 7">Catalyzes the decarboxylation of orotidine 5'-monophosphate (OMP) to uridine 5'-monophosphate (UMP).</text>
</comment>
<dbReference type="InterPro" id="IPR001754">
    <property type="entry name" value="OMPdeCOase_dom"/>
</dbReference>
<name>A0A117SXK6_9BACL</name>
<dbReference type="GO" id="GO:0005829">
    <property type="term" value="C:cytosol"/>
    <property type="evidence" value="ECO:0007669"/>
    <property type="project" value="TreeGrafter"/>
</dbReference>
<sequence length="249" mass="26227">MFVSEQHVVDVPIYVALDVENRRQAFELLEKLGDACRYVKVGLELYLAEGPALVEALVARELSVFLDLKLFDIPNTVAGAVKSVASLGVDMLTIHTLGGATMLEAAAEAASSRALHALSGKPLRLLGVTLLTSVDDAGIRQMGLSDDPLSAHVLRLAGTAHDAALHGVVCSGHEVAMVKTRYPALSALVPGIRLGGESKDDQARVVTPGYAVAHGADYLVVGRPITRAPDPHEALLAFLQNLKGGSQDV</sequence>
<feature type="domain" description="Orotidine 5'-phosphate decarboxylase" evidence="11">
    <location>
        <begin position="12"/>
        <end position="238"/>
    </location>
</feature>
<dbReference type="InterPro" id="IPR018089">
    <property type="entry name" value="OMPdecase_AS"/>
</dbReference>
<feature type="binding site" evidence="7 9">
    <location>
        <position position="18"/>
    </location>
    <ligand>
        <name>substrate</name>
    </ligand>
</feature>
<evidence type="ECO:0000313" key="12">
    <source>
        <dbReference type="EMBL" id="KUO95583.1"/>
    </source>
</evidence>
<dbReference type="OrthoDB" id="9806203at2"/>
<dbReference type="Gene3D" id="3.20.20.70">
    <property type="entry name" value="Aldolase class I"/>
    <property type="match status" value="1"/>
</dbReference>